<sequence>MRKLFLTGVISILTLFYAWSQQLAFPTAEGYGKYTVGGRGGNVFEVTNLNDSGEGSLRAALEAKGPRTVVFRVSGTITGNFSIKNDSITIAGQTAPGDGICIKGNLSTDADNIIIRYIRVRFDPSTGENDGIGGRYHKNIIFDHISASWSTDETMTLYHNENTTVQWCIIAQACPKGSSDDHRFGGIWGNKYGSWHHNLFAHNASRNPRWASGSGFNDYRNNVIYNWEYASSYGGEAHQKGDRRNPPIEHSTINIIANYYKPGPATDSKVRSCIVDPSSRDEDADAGKWWVSENIVDGYPKVTDNNLLGVTKTSAAYKLNQPWPAMEINQQTAEEAYKAVLKYAGCSLPTRDEVDADIIDDVLHGTAKYGNKGIIDIPSDVGGWPELKSSPAPIDTDHDGMPDYWEIKNKLDKQNPDDRNVVASDGYTMLEKYLNNIN</sequence>
<keyword evidence="5" id="KW-1185">Reference proteome</keyword>
<dbReference type="GO" id="GO:0046872">
    <property type="term" value="F:metal ion binding"/>
    <property type="evidence" value="ECO:0007669"/>
    <property type="project" value="UniProtKB-KW"/>
</dbReference>
<dbReference type="PANTHER" id="PTHR42970">
    <property type="entry name" value="PECTATE LYASE C-RELATED"/>
    <property type="match status" value="1"/>
</dbReference>
<dbReference type="PANTHER" id="PTHR42970:SF1">
    <property type="entry name" value="PECTATE LYASE C-RELATED"/>
    <property type="match status" value="1"/>
</dbReference>
<dbReference type="RefSeq" id="WP_089895766.1">
    <property type="nucleotide sequence ID" value="NZ_FNGV01000024.1"/>
</dbReference>
<evidence type="ECO:0000313" key="4">
    <source>
        <dbReference type="EMBL" id="SDN09571.1"/>
    </source>
</evidence>
<name>A0A1G9YM53_9FLAO</name>
<evidence type="ECO:0000256" key="3">
    <source>
        <dbReference type="SAM" id="SignalP"/>
    </source>
</evidence>
<dbReference type="InterPro" id="IPR012334">
    <property type="entry name" value="Pectin_lyas_fold"/>
</dbReference>
<dbReference type="SUPFAM" id="SSF51126">
    <property type="entry name" value="Pectin lyase-like"/>
    <property type="match status" value="1"/>
</dbReference>
<dbReference type="OrthoDB" id="8737820at2"/>
<dbReference type="InterPro" id="IPR052063">
    <property type="entry name" value="Polysaccharide_Lyase_1"/>
</dbReference>
<keyword evidence="3" id="KW-0732">Signal</keyword>
<dbReference type="Proteomes" id="UP000199440">
    <property type="component" value="Unassembled WGS sequence"/>
</dbReference>
<proteinExistence type="predicted"/>
<gene>
    <name evidence="4" type="ORF">SAMN04488514_1247</name>
</gene>
<keyword evidence="4" id="KW-0456">Lyase</keyword>
<feature type="signal peptide" evidence="3">
    <location>
        <begin position="1"/>
        <end position="24"/>
    </location>
</feature>
<keyword evidence="1" id="KW-0479">Metal-binding</keyword>
<keyword evidence="2" id="KW-0325">Glycoprotein</keyword>
<dbReference type="Gene3D" id="2.160.20.10">
    <property type="entry name" value="Single-stranded right-handed beta-helix, Pectin lyase-like"/>
    <property type="match status" value="1"/>
</dbReference>
<dbReference type="EMBL" id="FNGV01000024">
    <property type="protein sequence ID" value="SDN09571.1"/>
    <property type="molecule type" value="Genomic_DNA"/>
</dbReference>
<dbReference type="AlphaFoldDB" id="A0A1G9YM53"/>
<evidence type="ECO:0000256" key="1">
    <source>
        <dbReference type="ARBA" id="ARBA00022723"/>
    </source>
</evidence>
<protein>
    <submittedName>
        <fullName evidence="4">Pectate lyase</fullName>
    </submittedName>
</protein>
<dbReference type="InterPro" id="IPR011050">
    <property type="entry name" value="Pectin_lyase_fold/virulence"/>
</dbReference>
<organism evidence="4 5">
    <name type="scientific">Kriegella aquimaris</name>
    <dbReference type="NCBI Taxonomy" id="192904"/>
    <lineage>
        <taxon>Bacteria</taxon>
        <taxon>Pseudomonadati</taxon>
        <taxon>Bacteroidota</taxon>
        <taxon>Flavobacteriia</taxon>
        <taxon>Flavobacteriales</taxon>
        <taxon>Flavobacteriaceae</taxon>
        <taxon>Kriegella</taxon>
    </lineage>
</organism>
<dbReference type="GO" id="GO:0016829">
    <property type="term" value="F:lyase activity"/>
    <property type="evidence" value="ECO:0007669"/>
    <property type="project" value="UniProtKB-KW"/>
</dbReference>
<feature type="chain" id="PRO_5011507126" evidence="3">
    <location>
        <begin position="25"/>
        <end position="438"/>
    </location>
</feature>
<dbReference type="STRING" id="192904.SAMN04488514_1247"/>
<evidence type="ECO:0000256" key="2">
    <source>
        <dbReference type="ARBA" id="ARBA00023180"/>
    </source>
</evidence>
<evidence type="ECO:0000313" key="5">
    <source>
        <dbReference type="Proteomes" id="UP000199440"/>
    </source>
</evidence>
<reference evidence="4 5" key="1">
    <citation type="submission" date="2016-10" db="EMBL/GenBank/DDBJ databases">
        <authorList>
            <person name="de Groot N.N."/>
        </authorList>
    </citation>
    <scope>NUCLEOTIDE SEQUENCE [LARGE SCALE GENOMIC DNA]</scope>
    <source>
        <strain evidence="4 5">DSM 19886</strain>
    </source>
</reference>
<accession>A0A1G9YM53</accession>